<dbReference type="PRINTS" id="PR00420">
    <property type="entry name" value="RNGMNOXGNASE"/>
</dbReference>
<dbReference type="SUPFAM" id="SSF51905">
    <property type="entry name" value="FAD/NAD(P)-binding domain"/>
    <property type="match status" value="1"/>
</dbReference>
<dbReference type="PANTHER" id="PTHR43747:SF5">
    <property type="entry name" value="FAD-BINDING DOMAIN-CONTAINING PROTEIN"/>
    <property type="match status" value="1"/>
</dbReference>
<gene>
    <name evidence="4" type="primary">dox17</name>
</gene>
<keyword evidence="2" id="KW-0503">Monooxygenase</keyword>
<comment type="similarity">
    <text evidence="3">Belongs to the flavin-dependent halogenase family. Bacterial tryptophan halogenase subfamily.</text>
</comment>
<dbReference type="Pfam" id="PF13450">
    <property type="entry name" value="NAD_binding_8"/>
    <property type="match status" value="1"/>
</dbReference>
<name>A3R4T4_9ACTN</name>
<dbReference type="Pfam" id="PF04820">
    <property type="entry name" value="Trp_halogenase"/>
    <property type="match status" value="1"/>
</dbReference>
<dbReference type="InterPro" id="IPR050816">
    <property type="entry name" value="Flavin-dep_Halogenase_NPB"/>
</dbReference>
<reference evidence="4" key="1">
    <citation type="journal article" date="2007" name="Antimicrob. Agents Chemother.">
        <title>Cloning and characterization of the pyrrolomycin biosynthetic gene clusters from Actinosporangium vitaminophilum ATCC 31673 and Streptomyces sp. strain UC 11065.</title>
        <authorList>
            <person name="Zhang X."/>
            <person name="Parry R.J."/>
        </authorList>
    </citation>
    <scope>NUCLEOTIDE SEQUENCE</scope>
    <source>
        <strain evidence="4">UC 11065</strain>
    </source>
</reference>
<organism evidence="4">
    <name type="scientific">Streptomyces sp. UC 11065</name>
    <dbReference type="NCBI Taxonomy" id="428401"/>
    <lineage>
        <taxon>Bacteria</taxon>
        <taxon>Bacillati</taxon>
        <taxon>Actinomycetota</taxon>
        <taxon>Actinomycetes</taxon>
        <taxon>Kitasatosporales</taxon>
        <taxon>Streptomycetaceae</taxon>
        <taxon>Streptomyces</taxon>
    </lineage>
</organism>
<accession>A3R4T4</accession>
<dbReference type="GO" id="GO:0004497">
    <property type="term" value="F:monooxygenase activity"/>
    <property type="evidence" value="ECO:0007669"/>
    <property type="project" value="UniProtKB-KW"/>
</dbReference>
<dbReference type="InterPro" id="IPR006905">
    <property type="entry name" value="Flavin_halogenase"/>
</dbReference>
<proteinExistence type="inferred from homology"/>
<evidence type="ECO:0000256" key="1">
    <source>
        <dbReference type="ARBA" id="ARBA00023002"/>
    </source>
</evidence>
<protein>
    <submittedName>
        <fullName evidence="4">Halogenase</fullName>
    </submittedName>
</protein>
<keyword evidence="1" id="KW-0560">Oxidoreductase</keyword>
<dbReference type="EMBL" id="EF140903">
    <property type="protein sequence ID" value="ABO15879.1"/>
    <property type="molecule type" value="Genomic_DNA"/>
</dbReference>
<dbReference type="InterPro" id="IPR036188">
    <property type="entry name" value="FAD/NAD-bd_sf"/>
</dbReference>
<dbReference type="Gene3D" id="3.50.50.60">
    <property type="entry name" value="FAD/NAD(P)-binding domain"/>
    <property type="match status" value="1"/>
</dbReference>
<evidence type="ECO:0000256" key="3">
    <source>
        <dbReference type="ARBA" id="ARBA00038396"/>
    </source>
</evidence>
<evidence type="ECO:0000256" key="2">
    <source>
        <dbReference type="ARBA" id="ARBA00023033"/>
    </source>
</evidence>
<evidence type="ECO:0000313" key="4">
    <source>
        <dbReference type="EMBL" id="ABO15879.1"/>
    </source>
</evidence>
<dbReference type="AlphaFoldDB" id="A3R4T4"/>
<sequence>MISKAQRFDVAIIGAGMGGSMLGAALARNGVKVLLIDGGVHPRFAVGEATIPYTNVSQRIIAARYNLPELTTLCTLEDCAKTIGPTFGTKTHFGFLRHEQGKPQNPRETNEFHTPGLLHEAHHLYRQDVDAFVFHLAVQCGCTPLQNWRVADVDFDGSGASLHGEDGSEYRARYVVDASGFRSPLAQKFNLRDEIPVYKHQSRSMFTHVYGITHTDDLWPDRKPEYVPPVPWYEGTVHHTFNRGWAWVIGFDNTPLSRNPLCSIGLTVDPRVWPKDPNLSVQEDFDRITGLYPDIRRQYEGVTPVREWVSTDRLQYSSKQTVGDRWCLLSHAAAFIDPLFSYGLANTGDAVNKLAWRLIRACKDDDFSAERFDHIEQWQQARFHYNDEIVNAGFTAFDHFEFWKAVFRVWVWGNNYGTFRARAGLTKFEKDGNDHHFRDLEKGQYLGYDWPDHEGFKHLFDTMVANVDSFQAGKITADEASEALWDEIEAANFFPKPFGFQNRSVHFMSPKPPVIAKTAVWLMRHGDPDVRKMLLRSGRQAVKLRLTGRKIF</sequence>
<dbReference type="PANTHER" id="PTHR43747">
    <property type="entry name" value="FAD-BINDING PROTEIN"/>
    <property type="match status" value="1"/>
</dbReference>